<dbReference type="RefSeq" id="WP_344605597.1">
    <property type="nucleotide sequence ID" value="NZ_BAAAHE010000021.1"/>
</dbReference>
<dbReference type="InterPro" id="IPR015500">
    <property type="entry name" value="Peptidase_S8_subtilisin-rel"/>
</dbReference>
<dbReference type="InterPro" id="IPR023828">
    <property type="entry name" value="Peptidase_S8_Ser-AS"/>
</dbReference>
<feature type="signal peptide" evidence="7">
    <location>
        <begin position="1"/>
        <end position="30"/>
    </location>
</feature>
<dbReference type="PROSITE" id="PS00137">
    <property type="entry name" value="SUBTILASE_HIS"/>
    <property type="match status" value="1"/>
</dbReference>
<comment type="similarity">
    <text evidence="1 5 6">Belongs to the peptidase S8 family.</text>
</comment>
<dbReference type="Gene3D" id="3.40.50.200">
    <property type="entry name" value="Peptidase S8/S53 domain"/>
    <property type="match status" value="1"/>
</dbReference>
<feature type="active site" description="Charge relay system" evidence="5">
    <location>
        <position position="176"/>
    </location>
</feature>
<evidence type="ECO:0000256" key="2">
    <source>
        <dbReference type="ARBA" id="ARBA00022670"/>
    </source>
</evidence>
<dbReference type="InterPro" id="IPR022398">
    <property type="entry name" value="Peptidase_S8_His-AS"/>
</dbReference>
<keyword evidence="3 5" id="KW-0378">Hydrolase</keyword>
<evidence type="ECO:0000256" key="6">
    <source>
        <dbReference type="RuleBase" id="RU003355"/>
    </source>
</evidence>
<feature type="active site" description="Charge relay system" evidence="5">
    <location>
        <position position="484"/>
    </location>
</feature>
<dbReference type="Pfam" id="PF00082">
    <property type="entry name" value="Peptidase_S8"/>
    <property type="match status" value="1"/>
</dbReference>
<organism evidence="9 10">
    <name type="scientific">Sporichthya brevicatena</name>
    <dbReference type="NCBI Taxonomy" id="171442"/>
    <lineage>
        <taxon>Bacteria</taxon>
        <taxon>Bacillati</taxon>
        <taxon>Actinomycetota</taxon>
        <taxon>Actinomycetes</taxon>
        <taxon>Sporichthyales</taxon>
        <taxon>Sporichthyaceae</taxon>
        <taxon>Sporichthya</taxon>
    </lineage>
</organism>
<dbReference type="InterPro" id="IPR050131">
    <property type="entry name" value="Peptidase_S8_subtilisin-like"/>
</dbReference>
<accession>A0ABN1GXK1</accession>
<dbReference type="PROSITE" id="PS00136">
    <property type="entry name" value="SUBTILASE_ASP"/>
    <property type="match status" value="1"/>
</dbReference>
<dbReference type="PROSITE" id="PS51892">
    <property type="entry name" value="SUBTILASE"/>
    <property type="match status" value="1"/>
</dbReference>
<keyword evidence="4 5" id="KW-0720">Serine protease</keyword>
<dbReference type="InterPro" id="IPR000209">
    <property type="entry name" value="Peptidase_S8/S53_dom"/>
</dbReference>
<dbReference type="PANTHER" id="PTHR43806">
    <property type="entry name" value="PEPTIDASE S8"/>
    <property type="match status" value="1"/>
</dbReference>
<dbReference type="SUPFAM" id="SSF52743">
    <property type="entry name" value="Subtilisin-like"/>
    <property type="match status" value="1"/>
</dbReference>
<feature type="domain" description="Peptidase S8/S53" evidence="8">
    <location>
        <begin position="168"/>
        <end position="556"/>
    </location>
</feature>
<dbReference type="InterPro" id="IPR036852">
    <property type="entry name" value="Peptidase_S8/S53_dom_sf"/>
</dbReference>
<reference evidence="9 10" key="1">
    <citation type="journal article" date="2019" name="Int. J. Syst. Evol. Microbiol.">
        <title>The Global Catalogue of Microorganisms (GCM) 10K type strain sequencing project: providing services to taxonomists for standard genome sequencing and annotation.</title>
        <authorList>
            <consortium name="The Broad Institute Genomics Platform"/>
            <consortium name="The Broad Institute Genome Sequencing Center for Infectious Disease"/>
            <person name="Wu L."/>
            <person name="Ma J."/>
        </authorList>
    </citation>
    <scope>NUCLEOTIDE SEQUENCE [LARGE SCALE GENOMIC DNA]</scope>
    <source>
        <strain evidence="9 10">JCM 10671</strain>
    </source>
</reference>
<protein>
    <submittedName>
        <fullName evidence="9">S8 family serine peptidase</fullName>
    </submittedName>
</protein>
<feature type="chain" id="PRO_5045036730" evidence="7">
    <location>
        <begin position="31"/>
        <end position="582"/>
    </location>
</feature>
<name>A0ABN1GXK1_9ACTN</name>
<evidence type="ECO:0000256" key="1">
    <source>
        <dbReference type="ARBA" id="ARBA00011073"/>
    </source>
</evidence>
<dbReference type="PRINTS" id="PR00723">
    <property type="entry name" value="SUBTILISIN"/>
</dbReference>
<keyword evidence="7" id="KW-0732">Signal</keyword>
<evidence type="ECO:0000313" key="9">
    <source>
        <dbReference type="EMBL" id="GAA0622816.1"/>
    </source>
</evidence>
<evidence type="ECO:0000256" key="5">
    <source>
        <dbReference type="PROSITE-ProRule" id="PRU01240"/>
    </source>
</evidence>
<dbReference type="Proteomes" id="UP001500957">
    <property type="component" value="Unassembled WGS sequence"/>
</dbReference>
<gene>
    <name evidence="9" type="ORF">GCM10009547_27250</name>
</gene>
<dbReference type="PANTHER" id="PTHR43806:SF11">
    <property type="entry name" value="CEREVISIN-RELATED"/>
    <property type="match status" value="1"/>
</dbReference>
<feature type="active site" description="Charge relay system" evidence="5">
    <location>
        <position position="231"/>
    </location>
</feature>
<sequence>MRPFARLAAGLTLSVSLCGAAVGSLGPASAAETAPEAGRDFSVLGVAGAPLDDIVAAVEAAGGTVKNSNAVVNLVTAVAGADGFTDRLAREAVIQLVTPVRVIGRVPELLPALPQVNPQALHPEAVVRPAKPRPRPSGPTAGDPLDTHLWGLTAINAPEAHQTERGDRRVLVGILDTGVDGTHPDIAPNFDKKLSRNFVTDIPKDARGIEVDGPCEVPSCQDPVDADDNGHGTHVAGTIAAALDGFGLSGVAPNVTIVNVRGAQDSGYFFLQEVVNAITYAADIGIDVLNMSFYTDPWAALCAGNLADTPAQQREQQLILEGMARAMAYADGKGVTQVVALGNANQDPTAPRIDASSPNFPEGNAHPRLVDGTCRSMPAGDEHAIRVGAYGPSGNKSGFSNFGPSLSVVAPGGWFDDYAGTAQGSQEENGILSALPRSLAVKLGVVDSTGRLTAQGEETGVHEACKRSKGRDVCGFYHYLQGTSMAAPHASGVAALIVSAYGSGSGANFGLPPAAVRAVLEGTAKGKTCPDPLVAFATYQAACAGDASFNTFYGHGSVDAHAAVTAGAPLIAEYITGRNRAH</sequence>
<comment type="caution">
    <text evidence="9">The sequence shown here is derived from an EMBL/GenBank/DDBJ whole genome shotgun (WGS) entry which is preliminary data.</text>
</comment>
<evidence type="ECO:0000256" key="3">
    <source>
        <dbReference type="ARBA" id="ARBA00022801"/>
    </source>
</evidence>
<proteinExistence type="inferred from homology"/>
<keyword evidence="10" id="KW-1185">Reference proteome</keyword>
<evidence type="ECO:0000313" key="10">
    <source>
        <dbReference type="Proteomes" id="UP001500957"/>
    </source>
</evidence>
<dbReference type="InterPro" id="IPR023827">
    <property type="entry name" value="Peptidase_S8_Asp-AS"/>
</dbReference>
<evidence type="ECO:0000256" key="4">
    <source>
        <dbReference type="ARBA" id="ARBA00022825"/>
    </source>
</evidence>
<evidence type="ECO:0000256" key="7">
    <source>
        <dbReference type="SAM" id="SignalP"/>
    </source>
</evidence>
<dbReference type="PROSITE" id="PS00138">
    <property type="entry name" value="SUBTILASE_SER"/>
    <property type="match status" value="1"/>
</dbReference>
<evidence type="ECO:0000259" key="8">
    <source>
        <dbReference type="Pfam" id="PF00082"/>
    </source>
</evidence>
<keyword evidence="2 5" id="KW-0645">Protease</keyword>
<dbReference type="EMBL" id="BAAAHE010000021">
    <property type="protein sequence ID" value="GAA0622816.1"/>
    <property type="molecule type" value="Genomic_DNA"/>
</dbReference>